<evidence type="ECO:0000256" key="5">
    <source>
        <dbReference type="ARBA" id="ARBA00023136"/>
    </source>
</evidence>
<keyword evidence="3 8" id="KW-0812">Transmembrane</keyword>
<dbReference type="SUPFAM" id="SSF53850">
    <property type="entry name" value="Periplasmic binding protein-like II"/>
    <property type="match status" value="1"/>
</dbReference>
<dbReference type="AlphaFoldDB" id="A0A6I9VKK4"/>
<dbReference type="InParanoid" id="A0A6I9VKK4"/>
<evidence type="ECO:0000313" key="10">
    <source>
        <dbReference type="RefSeq" id="XP_011210816.2"/>
    </source>
</evidence>
<evidence type="ECO:0000313" key="9">
    <source>
        <dbReference type="Proteomes" id="UP001652620"/>
    </source>
</evidence>
<dbReference type="GO" id="GO:0005886">
    <property type="term" value="C:plasma membrane"/>
    <property type="evidence" value="ECO:0007669"/>
    <property type="project" value="UniProtKB-SubCell"/>
</dbReference>
<keyword evidence="6" id="KW-0675">Receptor</keyword>
<dbReference type="RefSeq" id="XP_011210816.2">
    <property type="nucleotide sequence ID" value="XM_011212514.2"/>
</dbReference>
<dbReference type="PANTHER" id="PTHR42643">
    <property type="entry name" value="IONOTROPIC RECEPTOR 20A-RELATED"/>
    <property type="match status" value="1"/>
</dbReference>
<accession>A0A6I9VKK4</accession>
<dbReference type="PANTHER" id="PTHR42643:SF41">
    <property type="entry name" value="IONOTROPIC RECEPTOR 20A-RELATED"/>
    <property type="match status" value="1"/>
</dbReference>
<dbReference type="InterPro" id="IPR052192">
    <property type="entry name" value="Insect_Ionotropic_Sensory_Rcpt"/>
</dbReference>
<evidence type="ECO:0000256" key="7">
    <source>
        <dbReference type="ARBA" id="ARBA00023180"/>
    </source>
</evidence>
<evidence type="ECO:0000256" key="2">
    <source>
        <dbReference type="ARBA" id="ARBA00022475"/>
    </source>
</evidence>
<evidence type="ECO:0000256" key="3">
    <source>
        <dbReference type="ARBA" id="ARBA00022692"/>
    </source>
</evidence>
<evidence type="ECO:0000256" key="4">
    <source>
        <dbReference type="ARBA" id="ARBA00022989"/>
    </source>
</evidence>
<dbReference type="GeneID" id="105231299"/>
<keyword evidence="2" id="KW-1003">Cell membrane</keyword>
<reference evidence="10" key="1">
    <citation type="submission" date="2025-08" db="UniProtKB">
        <authorList>
            <consortium name="RefSeq"/>
        </authorList>
    </citation>
    <scope>IDENTIFICATION</scope>
    <source>
        <tissue evidence="10">Adult</tissue>
    </source>
</reference>
<evidence type="ECO:0000256" key="1">
    <source>
        <dbReference type="ARBA" id="ARBA00004651"/>
    </source>
</evidence>
<evidence type="ECO:0000256" key="6">
    <source>
        <dbReference type="ARBA" id="ARBA00023170"/>
    </source>
</evidence>
<gene>
    <name evidence="10" type="primary">LOC105231299</name>
</gene>
<feature type="transmembrane region" description="Helical" evidence="8">
    <location>
        <begin position="316"/>
        <end position="338"/>
    </location>
</feature>
<name>A0A6I9VKK4_BACDO</name>
<proteinExistence type="predicted"/>
<feature type="transmembrane region" description="Helical" evidence="8">
    <location>
        <begin position="388"/>
        <end position="407"/>
    </location>
</feature>
<protein>
    <submittedName>
        <fullName evidence="10">Uncharacterized protein LOC105231299</fullName>
    </submittedName>
</protein>
<dbReference type="Gene3D" id="1.10.287.70">
    <property type="match status" value="1"/>
</dbReference>
<sequence>MLWLRSHVSSALLQLMADDSMEDVALQRRRDAIDRIIATVQAERAILSIAYFGAITDIEPYITAANTTPKFVMTEGCNDPLSGGTAADKFSSNIFFIAVGQLLRNPMWQRMNNVLGDIQSRVRGLFVVPRHMTRRQIQLSQLGEQFEWCWRNGFINAMILVDDGTRDNTEHPFTVYGYDRFPHLQVRRMSVHAVWFSDKLKNFQRSSIHTTYQYDPPRVFQIQRSWAENDVKTVGYAAEMLQAFARAHNATLDIIMLNNSSRYNIMSVIDQLRRGVLDIAMNPYFYYPGVRLSYPVRMLQFAIVVRSNGEIERFHYFVRPFQTQTWICFLLGLCYLSLVRRLSERLSAYWYPSLHPSFGRGCLEIWRLLLFLPINIPSERKCFRWHGAATFLLTVILGFILTNLYQASLTSFLATSVFRPQLNTLMSVLEHNVSVNTNYNEMEFIRNSSSLPRDFGRLLIARDPTDLRDELFALRPRAYTACVDVVDFALAQQQHMDRKPLHECEERITTLPFGFMLAPRSPYEHIVNRFILRAEAAGLTVRWLRSANTDGFRAGILRMRVRNLPPKQPLNLEYFQFAWIVWSVGLLCALCGYALENLRYWLQRQKSVMVRYCMRGALQILEKV</sequence>
<evidence type="ECO:0000256" key="8">
    <source>
        <dbReference type="SAM" id="Phobius"/>
    </source>
</evidence>
<keyword evidence="5 8" id="KW-0472">Membrane</keyword>
<dbReference type="Proteomes" id="UP001652620">
    <property type="component" value="Chromosome 4"/>
</dbReference>
<keyword evidence="9" id="KW-1185">Reference proteome</keyword>
<comment type="subcellular location">
    <subcellularLocation>
        <location evidence="1">Cell membrane</location>
        <topology evidence="1">Multi-pass membrane protein</topology>
    </subcellularLocation>
</comment>
<keyword evidence="4 8" id="KW-1133">Transmembrane helix</keyword>
<feature type="transmembrane region" description="Helical" evidence="8">
    <location>
        <begin position="574"/>
        <end position="595"/>
    </location>
</feature>
<dbReference type="OrthoDB" id="7969653at2759"/>
<organism evidence="9 10">
    <name type="scientific">Bactrocera dorsalis</name>
    <name type="common">Oriental fruit fly</name>
    <name type="synonym">Dacus dorsalis</name>
    <dbReference type="NCBI Taxonomy" id="27457"/>
    <lineage>
        <taxon>Eukaryota</taxon>
        <taxon>Metazoa</taxon>
        <taxon>Ecdysozoa</taxon>
        <taxon>Arthropoda</taxon>
        <taxon>Hexapoda</taxon>
        <taxon>Insecta</taxon>
        <taxon>Pterygota</taxon>
        <taxon>Neoptera</taxon>
        <taxon>Endopterygota</taxon>
        <taxon>Diptera</taxon>
        <taxon>Brachycera</taxon>
        <taxon>Muscomorpha</taxon>
        <taxon>Tephritoidea</taxon>
        <taxon>Tephritidae</taxon>
        <taxon>Bactrocera</taxon>
        <taxon>Bactrocera</taxon>
    </lineage>
</organism>
<dbReference type="KEGG" id="bdr:105231299"/>
<keyword evidence="7" id="KW-0325">Glycoprotein</keyword>